<accession>A0A6B3LQ87</accession>
<gene>
    <name evidence="1" type="ORF">GXP69_15235</name>
</gene>
<proteinExistence type="predicted"/>
<name>A0A6B3LQ87_9BACT</name>
<keyword evidence="2" id="KW-1185">Reference proteome</keyword>
<dbReference type="EMBL" id="JAAGWD010000007">
    <property type="protein sequence ID" value="NEM99052.1"/>
    <property type="molecule type" value="Genomic_DNA"/>
</dbReference>
<reference evidence="1 2" key="1">
    <citation type="submission" date="2020-02" db="EMBL/GenBank/DDBJ databases">
        <authorList>
            <person name="Kim M.K."/>
        </authorList>
    </citation>
    <scope>NUCLEOTIDE SEQUENCE [LARGE SCALE GENOMIC DNA]</scope>
    <source>
        <strain evidence="1 2">BT327</strain>
    </source>
</reference>
<dbReference type="RefSeq" id="WP_163915953.1">
    <property type="nucleotide sequence ID" value="NZ_JAAGWD010000007.1"/>
</dbReference>
<sequence length="84" mass="9201">MKKILYVAIALCTASCSIDNNLEDTLYNVVESGANMAIDSLHHAANKELERHTGIDSLASKISAADTINVEREIKRKIIESLSE</sequence>
<dbReference type="Proteomes" id="UP000474777">
    <property type="component" value="Unassembled WGS sequence"/>
</dbReference>
<evidence type="ECO:0000313" key="2">
    <source>
        <dbReference type="Proteomes" id="UP000474777"/>
    </source>
</evidence>
<organism evidence="1 2">
    <name type="scientific">Pontibacter burrus</name>
    <dbReference type="NCBI Taxonomy" id="2704466"/>
    <lineage>
        <taxon>Bacteria</taxon>
        <taxon>Pseudomonadati</taxon>
        <taxon>Bacteroidota</taxon>
        <taxon>Cytophagia</taxon>
        <taxon>Cytophagales</taxon>
        <taxon>Hymenobacteraceae</taxon>
        <taxon>Pontibacter</taxon>
    </lineage>
</organism>
<comment type="caution">
    <text evidence="1">The sequence shown here is derived from an EMBL/GenBank/DDBJ whole genome shotgun (WGS) entry which is preliminary data.</text>
</comment>
<protein>
    <submittedName>
        <fullName evidence="1">Uncharacterized protein</fullName>
    </submittedName>
</protein>
<dbReference type="AlphaFoldDB" id="A0A6B3LQ87"/>
<evidence type="ECO:0000313" key="1">
    <source>
        <dbReference type="EMBL" id="NEM99052.1"/>
    </source>
</evidence>